<organism evidence="4 5">
    <name type="scientific">Actinocatenispora sera</name>
    <dbReference type="NCBI Taxonomy" id="390989"/>
    <lineage>
        <taxon>Bacteria</taxon>
        <taxon>Bacillati</taxon>
        <taxon>Actinomycetota</taxon>
        <taxon>Actinomycetes</taxon>
        <taxon>Micromonosporales</taxon>
        <taxon>Micromonosporaceae</taxon>
        <taxon>Actinocatenispora</taxon>
    </lineage>
</organism>
<dbReference type="NCBIfam" id="TIGR00254">
    <property type="entry name" value="GGDEF"/>
    <property type="match status" value="1"/>
</dbReference>
<dbReference type="Gene3D" id="3.20.20.450">
    <property type="entry name" value="EAL domain"/>
    <property type="match status" value="1"/>
</dbReference>
<feature type="domain" description="EAL" evidence="2">
    <location>
        <begin position="552"/>
        <end position="806"/>
    </location>
</feature>
<feature type="transmembrane region" description="Helical" evidence="1">
    <location>
        <begin position="46"/>
        <end position="65"/>
    </location>
</feature>
<dbReference type="AlphaFoldDB" id="A0A810KS54"/>
<sequence length="829" mass="87260">MKSVRPFSGAVPGRLRVLVTVSCLVALAIAGGAIAGAEHPPGPYRFLATIGLFALARSVALWIRAGSQRLGVHWGEAALLVGMCLLPPHWLVAVVPVGVLAGGLISGAAPIKALYNTAAATIGVAAACSVAAALGGVGDVPPLTVRTGLALAAGGVTYWLVSFPFAAAAIWLTAGRARARNAVFSNLSAKLVMLAGNITLGLVAVGLGLADFRYLAAAPPLIWLLHEVYTARMRAGDERRAWQELAGAVHAMSRLDVSGVVSAAAAGAHRLFSPESVEVAVCRPAAPTQRYRSDTAGEVHPVTEPPVDGAGVLVHELSVGVETVGELRVRFHDPSTVGARERLALSAFADALGAALHNASSHARLQDMADRKAYEAEHDLLTGLVNRIKLLEYGDEQLRVEPNAEPREVALLLLDLDHFKDVNDTLGHAAGDQLLRAIATTLSARIEPDEVLARLGGDEFALLIGSPPVWRQGSEYAAERARQLAAALAAPVEIAGVALSVEAAIGVAAVPAGGCVMAELLRRADVAMYQAKRTGRAICRYDPARDAASTDRLALLAELRAALAVDDQLILHVQPAIDLASGEPTGAEALIRWQHPRRGLIGPGEFVGVVEQSELVGPFTRYVLDVALGVMSRWGAEGLDIPVAVNMSARSLLDRNLPADVAELLGRHHVPPERLVLEITETVMMTELDIIDDVLAGLRALGVRLSVDDFGTGYSSLTFLARFEVDEVKVDQEFVARMGEAPEAEAIVRSTVELGRALGLRVVAEGVETAEQKAALSAMGCEAGQGYHFFPPMPADKTAKVLWTLREAASSRGAQVIPLSARTAQPGQE</sequence>
<dbReference type="SMART" id="SM00267">
    <property type="entry name" value="GGDEF"/>
    <property type="match status" value="1"/>
</dbReference>
<dbReference type="Pfam" id="PF00990">
    <property type="entry name" value="GGDEF"/>
    <property type="match status" value="1"/>
</dbReference>
<dbReference type="Gene3D" id="3.30.70.270">
    <property type="match status" value="1"/>
</dbReference>
<evidence type="ECO:0000256" key="1">
    <source>
        <dbReference type="SAM" id="Phobius"/>
    </source>
</evidence>
<dbReference type="OrthoDB" id="3218066at2"/>
<gene>
    <name evidence="4" type="ORF">Asera_01410</name>
</gene>
<dbReference type="KEGG" id="aser:Asera_01410"/>
<name>A0A810KS54_9ACTN</name>
<protein>
    <recommendedName>
        <fullName evidence="6">Diguanylate cyclase/phosphodiesterase</fullName>
    </recommendedName>
</protein>
<evidence type="ECO:0000313" key="5">
    <source>
        <dbReference type="Proteomes" id="UP000680750"/>
    </source>
</evidence>
<dbReference type="EMBL" id="AP023354">
    <property type="protein sequence ID" value="BCJ26033.1"/>
    <property type="molecule type" value="Genomic_DNA"/>
</dbReference>
<feature type="domain" description="GGDEF" evidence="3">
    <location>
        <begin position="407"/>
        <end position="543"/>
    </location>
</feature>
<dbReference type="Pfam" id="PF00563">
    <property type="entry name" value="EAL"/>
    <property type="match status" value="1"/>
</dbReference>
<dbReference type="PANTHER" id="PTHR44757">
    <property type="entry name" value="DIGUANYLATE CYCLASE DGCP"/>
    <property type="match status" value="1"/>
</dbReference>
<dbReference type="PROSITE" id="PS50887">
    <property type="entry name" value="GGDEF"/>
    <property type="match status" value="1"/>
</dbReference>
<evidence type="ECO:0008006" key="6">
    <source>
        <dbReference type="Google" id="ProtNLM"/>
    </source>
</evidence>
<accession>A0A810KS54</accession>
<proteinExistence type="predicted"/>
<dbReference type="Proteomes" id="UP000680750">
    <property type="component" value="Chromosome"/>
</dbReference>
<dbReference type="InterPro" id="IPR052155">
    <property type="entry name" value="Biofilm_reg_signaling"/>
</dbReference>
<dbReference type="SUPFAM" id="SSF141868">
    <property type="entry name" value="EAL domain-like"/>
    <property type="match status" value="1"/>
</dbReference>
<dbReference type="InterPro" id="IPR000160">
    <property type="entry name" value="GGDEF_dom"/>
</dbReference>
<dbReference type="RefSeq" id="WP_051801872.1">
    <property type="nucleotide sequence ID" value="NZ_AP023354.1"/>
</dbReference>
<dbReference type="SUPFAM" id="SSF55073">
    <property type="entry name" value="Nucleotide cyclase"/>
    <property type="match status" value="1"/>
</dbReference>
<evidence type="ECO:0000259" key="3">
    <source>
        <dbReference type="PROSITE" id="PS50887"/>
    </source>
</evidence>
<evidence type="ECO:0000259" key="2">
    <source>
        <dbReference type="PROSITE" id="PS50883"/>
    </source>
</evidence>
<dbReference type="InterPro" id="IPR001633">
    <property type="entry name" value="EAL_dom"/>
</dbReference>
<dbReference type="InterPro" id="IPR035919">
    <property type="entry name" value="EAL_sf"/>
</dbReference>
<feature type="transmembrane region" description="Helical" evidence="1">
    <location>
        <begin position="191"/>
        <end position="210"/>
    </location>
</feature>
<dbReference type="SMART" id="SM00052">
    <property type="entry name" value="EAL"/>
    <property type="match status" value="1"/>
</dbReference>
<dbReference type="PANTHER" id="PTHR44757:SF2">
    <property type="entry name" value="BIOFILM ARCHITECTURE MAINTENANCE PROTEIN MBAA"/>
    <property type="match status" value="1"/>
</dbReference>
<keyword evidence="5" id="KW-1185">Reference proteome</keyword>
<dbReference type="CDD" id="cd01948">
    <property type="entry name" value="EAL"/>
    <property type="match status" value="1"/>
</dbReference>
<feature type="transmembrane region" description="Helical" evidence="1">
    <location>
        <begin position="149"/>
        <end position="171"/>
    </location>
</feature>
<dbReference type="CDD" id="cd01949">
    <property type="entry name" value="GGDEF"/>
    <property type="match status" value="1"/>
</dbReference>
<keyword evidence="1" id="KW-0812">Transmembrane</keyword>
<keyword evidence="1" id="KW-0472">Membrane</keyword>
<feature type="transmembrane region" description="Helical" evidence="1">
    <location>
        <begin position="113"/>
        <end position="137"/>
    </location>
</feature>
<dbReference type="InterPro" id="IPR029787">
    <property type="entry name" value="Nucleotide_cyclase"/>
</dbReference>
<reference evidence="4" key="1">
    <citation type="submission" date="2020-08" db="EMBL/GenBank/DDBJ databases">
        <title>Whole genome shotgun sequence of Actinocatenispora sera NBRC 101916.</title>
        <authorList>
            <person name="Komaki H."/>
            <person name="Tamura T."/>
        </authorList>
    </citation>
    <scope>NUCLEOTIDE SEQUENCE</scope>
    <source>
        <strain evidence="4">NBRC 101916</strain>
    </source>
</reference>
<keyword evidence="1" id="KW-1133">Transmembrane helix</keyword>
<feature type="transmembrane region" description="Helical" evidence="1">
    <location>
        <begin position="77"/>
        <end position="101"/>
    </location>
</feature>
<dbReference type="InterPro" id="IPR043128">
    <property type="entry name" value="Rev_trsase/Diguanyl_cyclase"/>
</dbReference>
<feature type="transmembrane region" description="Helical" evidence="1">
    <location>
        <begin position="15"/>
        <end position="34"/>
    </location>
</feature>
<evidence type="ECO:0000313" key="4">
    <source>
        <dbReference type="EMBL" id="BCJ26033.1"/>
    </source>
</evidence>
<dbReference type="PROSITE" id="PS50883">
    <property type="entry name" value="EAL"/>
    <property type="match status" value="1"/>
</dbReference>